<evidence type="ECO:0000313" key="2">
    <source>
        <dbReference type="Proteomes" id="UP000029548"/>
    </source>
</evidence>
<gene>
    <name evidence="1" type="ORF">HMPREF1650_01625</name>
</gene>
<reference evidence="1 2" key="1">
    <citation type="submission" date="2014-07" db="EMBL/GenBank/DDBJ databases">
        <authorList>
            <person name="McCorrison J."/>
            <person name="Sanka R."/>
            <person name="Torralba M."/>
            <person name="Gillis M."/>
            <person name="Haft D.H."/>
            <person name="Methe B."/>
            <person name="Sutton G."/>
            <person name="Nelson K.E."/>
        </authorList>
    </citation>
    <scope>NUCLEOTIDE SEQUENCE [LARGE SCALE GENOMIC DNA]</scope>
    <source>
        <strain evidence="1 2">DNF00450</strain>
    </source>
</reference>
<comment type="caution">
    <text evidence="1">The sequence shown here is derived from an EMBL/GenBank/DDBJ whole genome shotgun (WGS) entry which is preliminary data.</text>
</comment>
<dbReference type="AlphaFoldDB" id="A0A095Y7P9"/>
<organism evidence="1 2">
    <name type="scientific">Corynebacterium freneyi DNF00450</name>
    <dbReference type="NCBI Taxonomy" id="1287475"/>
    <lineage>
        <taxon>Bacteria</taxon>
        <taxon>Bacillati</taxon>
        <taxon>Actinomycetota</taxon>
        <taxon>Actinomycetes</taxon>
        <taxon>Mycobacteriales</taxon>
        <taxon>Corynebacteriaceae</taxon>
        <taxon>Corynebacterium</taxon>
    </lineage>
</organism>
<proteinExistence type="predicted"/>
<dbReference type="Proteomes" id="UP000029548">
    <property type="component" value="Unassembled WGS sequence"/>
</dbReference>
<accession>A0A095Y7P9</accession>
<protein>
    <submittedName>
        <fullName evidence="1">Uncharacterized protein</fullName>
    </submittedName>
</protein>
<name>A0A095Y7P9_9CORY</name>
<evidence type="ECO:0000313" key="1">
    <source>
        <dbReference type="EMBL" id="KGF18445.1"/>
    </source>
</evidence>
<sequence length="86" mass="9046">MLLVWLLIVSSPRHVSVKGFADGRRLFVKGVVKHRFSFFGGPGVLGGGVVRRRGEPGSDADMTAITAPRGPSMPTATVAAITIRGT</sequence>
<dbReference type="EMBL" id="JRNE01000021">
    <property type="protein sequence ID" value="KGF18445.1"/>
    <property type="molecule type" value="Genomic_DNA"/>
</dbReference>